<accession>G6AK16</accession>
<reference evidence="4 5" key="1">
    <citation type="submission" date="2011-10" db="EMBL/GenBank/DDBJ databases">
        <title>The Genome Sequence of Prevotella histicola F0411.</title>
        <authorList>
            <consortium name="The Broad Institute Genome Sequencing Platform"/>
            <person name="Earl A."/>
            <person name="Ward D."/>
            <person name="Feldgarden M."/>
            <person name="Gevers D."/>
            <person name="Izard J."/>
            <person name="Ganesan A."/>
            <person name="Blanton J.M."/>
            <person name="Baranova O.V."/>
            <person name="Tanner A.C."/>
            <person name="Mathney J.M.J."/>
            <person name="Dewhirst F.E."/>
            <person name="Young S.K."/>
            <person name="Zeng Q."/>
            <person name="Gargeya S."/>
            <person name="Fitzgerald M."/>
            <person name="Haas B."/>
            <person name="Abouelleil A."/>
            <person name="Alvarado L."/>
            <person name="Arachchi H.M."/>
            <person name="Berlin A."/>
            <person name="Brown A."/>
            <person name="Chapman S.B."/>
            <person name="Chen Z."/>
            <person name="Dunbar C."/>
            <person name="Freedman E."/>
            <person name="Gearin G."/>
            <person name="Gellesch M."/>
            <person name="Goldberg J."/>
            <person name="Griggs A."/>
            <person name="Gujja S."/>
            <person name="Heiman D."/>
            <person name="Howarth C."/>
            <person name="Larson L."/>
            <person name="Lui A."/>
            <person name="MacDonald P.J.P."/>
            <person name="Montmayeur A."/>
            <person name="Murphy C."/>
            <person name="Neiman D."/>
            <person name="Pearson M."/>
            <person name="Priest M."/>
            <person name="Roberts A."/>
            <person name="Saif S."/>
            <person name="Shea T."/>
            <person name="Shenoy N."/>
            <person name="Sisk P."/>
            <person name="Stolte C."/>
            <person name="Sykes S."/>
            <person name="Wortman J."/>
            <person name="Nusbaum C."/>
            <person name="Birren B."/>
        </authorList>
    </citation>
    <scope>NUCLEOTIDE SEQUENCE [LARGE SCALE GENOMIC DNA]</scope>
    <source>
        <strain evidence="4 5">F0411</strain>
    </source>
</reference>
<feature type="signal peptide" evidence="2">
    <location>
        <begin position="1"/>
        <end position="22"/>
    </location>
</feature>
<evidence type="ECO:0000256" key="1">
    <source>
        <dbReference type="PROSITE-ProRule" id="PRU01211"/>
    </source>
</evidence>
<dbReference type="Pfam" id="PF01400">
    <property type="entry name" value="Astacin"/>
    <property type="match status" value="1"/>
</dbReference>
<keyword evidence="5" id="KW-1185">Reference proteome</keyword>
<protein>
    <recommendedName>
        <fullName evidence="3">Peptidase M12A domain-containing protein</fullName>
    </recommendedName>
</protein>
<dbReference type="PRINTS" id="PR00480">
    <property type="entry name" value="ASTACIN"/>
</dbReference>
<dbReference type="PROSITE" id="PS51864">
    <property type="entry name" value="ASTACIN"/>
    <property type="match status" value="1"/>
</dbReference>
<dbReference type="GO" id="GO:0004222">
    <property type="term" value="F:metalloendopeptidase activity"/>
    <property type="evidence" value="ECO:0007669"/>
    <property type="project" value="InterPro"/>
</dbReference>
<dbReference type="AlphaFoldDB" id="G6AK16"/>
<dbReference type="SUPFAM" id="SSF55486">
    <property type="entry name" value="Metalloproteases ('zincins'), catalytic domain"/>
    <property type="match status" value="1"/>
</dbReference>
<dbReference type="RefSeq" id="WP_008824346.1">
    <property type="nucleotide sequence ID" value="NZ_JH376769.1"/>
</dbReference>
<evidence type="ECO:0000259" key="3">
    <source>
        <dbReference type="PROSITE" id="PS51864"/>
    </source>
</evidence>
<proteinExistence type="predicted"/>
<dbReference type="GO" id="GO:0006508">
    <property type="term" value="P:proteolysis"/>
    <property type="evidence" value="ECO:0007669"/>
    <property type="project" value="InterPro"/>
</dbReference>
<dbReference type="EMBL" id="AFXP01000029">
    <property type="protein sequence ID" value="EHG14980.1"/>
    <property type="molecule type" value="Genomic_DNA"/>
</dbReference>
<evidence type="ECO:0000256" key="2">
    <source>
        <dbReference type="SAM" id="SignalP"/>
    </source>
</evidence>
<comment type="caution">
    <text evidence="4">The sequence shown here is derived from an EMBL/GenBank/DDBJ whole genome shotgun (WGS) entry which is preliminary data.</text>
</comment>
<organism evidence="4 5">
    <name type="scientific">Prevotella histicola F0411</name>
    <dbReference type="NCBI Taxonomy" id="857291"/>
    <lineage>
        <taxon>Bacteria</taxon>
        <taxon>Pseudomonadati</taxon>
        <taxon>Bacteroidota</taxon>
        <taxon>Bacteroidia</taxon>
        <taxon>Bacteroidales</taxon>
        <taxon>Prevotellaceae</taxon>
        <taxon>Prevotella</taxon>
    </lineage>
</organism>
<dbReference type="PATRIC" id="fig|857291.3.peg.2445"/>
<dbReference type="InterPro" id="IPR001506">
    <property type="entry name" value="Peptidase_M12A"/>
</dbReference>
<feature type="chain" id="PRO_5003485196" description="Peptidase M12A domain-containing protein" evidence="2">
    <location>
        <begin position="23"/>
        <end position="371"/>
    </location>
</feature>
<dbReference type="PROSITE" id="PS51257">
    <property type="entry name" value="PROKAR_LIPOPROTEIN"/>
    <property type="match status" value="1"/>
</dbReference>
<dbReference type="InterPro" id="IPR024079">
    <property type="entry name" value="MetalloPept_cat_dom_sf"/>
</dbReference>
<dbReference type="Gene3D" id="3.40.390.10">
    <property type="entry name" value="Collagenase (Catalytic Domain)"/>
    <property type="match status" value="1"/>
</dbReference>
<dbReference type="GeneID" id="66730567"/>
<dbReference type="PANTHER" id="PTHR10127:SF850">
    <property type="entry name" value="METALLOENDOPEPTIDASE"/>
    <property type="match status" value="1"/>
</dbReference>
<dbReference type="STRING" id="857291.HMPREF9138_02447"/>
<evidence type="ECO:0000313" key="5">
    <source>
        <dbReference type="Proteomes" id="UP000004597"/>
    </source>
</evidence>
<feature type="domain" description="Peptidase M12A" evidence="3">
    <location>
        <begin position="94"/>
        <end position="316"/>
    </location>
</feature>
<gene>
    <name evidence="4" type="ORF">HMPREF9138_02447</name>
</gene>
<dbReference type="HOGENOM" id="CLU_769161_0_0_10"/>
<dbReference type="Proteomes" id="UP000004597">
    <property type="component" value="Unassembled WGS sequence"/>
</dbReference>
<name>G6AK16_9BACT</name>
<dbReference type="PANTHER" id="PTHR10127">
    <property type="entry name" value="DISCOIDIN, CUB, EGF, LAMININ , AND ZINC METALLOPROTEASE DOMAIN CONTAINING"/>
    <property type="match status" value="1"/>
</dbReference>
<sequence length="371" mass="42161">MKRKVFLGLIVIIAICSSYSCSNDETVEGTVEDISISQSSPEFVAKLSEQQKINIQKTGEAFLQNQQRHAFNATIDKDIPTRYGIYSFPQTETRAVGIWGSYPAQYWTMIRLRKAKVVGGEVLAPHIRRAINEAVNEIEKNTNVRFYNSEGEPEVLARYGIKLPNVSIGYDLSKYEGTGSFGLVGGEQFISIPQTFNDDKYKLGAPGYKQLVAFLLHAFCNAAGMFNEQQRPDRDKYVTIYRDNIKDGYQAYFEKCGRNYIMNGSFDKNSITIASSKAYSKNGNPTIKLISGGEILKNLTLSDLDKYFLNQHYLPYIARKDNYTELDSIVYIDGRKLTDEERLRIQHQLNQQRGLFGEPSAKGRSPRRIPW</sequence>
<evidence type="ECO:0000313" key="4">
    <source>
        <dbReference type="EMBL" id="EHG14980.1"/>
    </source>
</evidence>
<comment type="caution">
    <text evidence="1">Lacks conserved residue(s) required for the propagation of feature annotation.</text>
</comment>
<keyword evidence="2" id="KW-0732">Signal</keyword>